<dbReference type="AlphaFoldDB" id="A0A174S8I2"/>
<sequence>MAVHCLVFLVGLRREEERILALRDLAAAPEIFARAETLWLTSELDDLEDLVDKALPCLMDWAEPYL</sequence>
<proteinExistence type="predicted"/>
<gene>
    <name evidence="1" type="ORF">ERS852551_02374</name>
</gene>
<dbReference type="RefSeq" id="WP_143258413.1">
    <property type="nucleotide sequence ID" value="NZ_CABIWA010000018.1"/>
</dbReference>
<name>A0A174S8I2_9FIRM</name>
<reference evidence="1 2" key="1">
    <citation type="submission" date="2015-09" db="EMBL/GenBank/DDBJ databases">
        <authorList>
            <consortium name="Pathogen Informatics"/>
        </authorList>
    </citation>
    <scope>NUCLEOTIDE SEQUENCE [LARGE SCALE GENOMIC DNA]</scope>
    <source>
        <strain evidence="1 2">2789STDY5834939</strain>
    </source>
</reference>
<dbReference type="GeneID" id="72462500"/>
<organism evidence="1 2">
    <name type="scientific">Anaerotruncus colihominis</name>
    <dbReference type="NCBI Taxonomy" id="169435"/>
    <lineage>
        <taxon>Bacteria</taxon>
        <taxon>Bacillati</taxon>
        <taxon>Bacillota</taxon>
        <taxon>Clostridia</taxon>
        <taxon>Eubacteriales</taxon>
        <taxon>Oscillospiraceae</taxon>
        <taxon>Anaerotruncus</taxon>
    </lineage>
</organism>
<protein>
    <submittedName>
        <fullName evidence="1">Uncharacterized protein</fullName>
    </submittedName>
</protein>
<accession>A0A174S8I2</accession>
<dbReference type="EMBL" id="CZBE01000016">
    <property type="protein sequence ID" value="CUP91520.1"/>
    <property type="molecule type" value="Genomic_DNA"/>
</dbReference>
<evidence type="ECO:0000313" key="2">
    <source>
        <dbReference type="Proteomes" id="UP000095765"/>
    </source>
</evidence>
<dbReference type="Proteomes" id="UP000095765">
    <property type="component" value="Unassembled WGS sequence"/>
</dbReference>
<evidence type="ECO:0000313" key="1">
    <source>
        <dbReference type="EMBL" id="CUP91520.1"/>
    </source>
</evidence>